<evidence type="ECO:0000313" key="3">
    <source>
        <dbReference type="Proteomes" id="UP001152622"/>
    </source>
</evidence>
<dbReference type="EMBL" id="JAINUF010000001">
    <property type="protein sequence ID" value="KAJ8380602.1"/>
    <property type="molecule type" value="Genomic_DNA"/>
</dbReference>
<organism evidence="2 3">
    <name type="scientific">Synaphobranchus kaupii</name>
    <name type="common">Kaup's arrowtooth eel</name>
    <dbReference type="NCBI Taxonomy" id="118154"/>
    <lineage>
        <taxon>Eukaryota</taxon>
        <taxon>Metazoa</taxon>
        <taxon>Chordata</taxon>
        <taxon>Craniata</taxon>
        <taxon>Vertebrata</taxon>
        <taxon>Euteleostomi</taxon>
        <taxon>Actinopterygii</taxon>
        <taxon>Neopterygii</taxon>
        <taxon>Teleostei</taxon>
        <taxon>Anguilliformes</taxon>
        <taxon>Synaphobranchidae</taxon>
        <taxon>Synaphobranchus</taxon>
    </lineage>
</organism>
<reference evidence="2" key="1">
    <citation type="journal article" date="2023" name="Science">
        <title>Genome structures resolve the early diversification of teleost fishes.</title>
        <authorList>
            <person name="Parey E."/>
            <person name="Louis A."/>
            <person name="Montfort J."/>
            <person name="Bouchez O."/>
            <person name="Roques C."/>
            <person name="Iampietro C."/>
            <person name="Lluch J."/>
            <person name="Castinel A."/>
            <person name="Donnadieu C."/>
            <person name="Desvignes T."/>
            <person name="Floi Bucao C."/>
            <person name="Jouanno E."/>
            <person name="Wen M."/>
            <person name="Mejri S."/>
            <person name="Dirks R."/>
            <person name="Jansen H."/>
            <person name="Henkel C."/>
            <person name="Chen W.J."/>
            <person name="Zahm M."/>
            <person name="Cabau C."/>
            <person name="Klopp C."/>
            <person name="Thompson A.W."/>
            <person name="Robinson-Rechavi M."/>
            <person name="Braasch I."/>
            <person name="Lecointre G."/>
            <person name="Bobe J."/>
            <person name="Postlethwait J.H."/>
            <person name="Berthelot C."/>
            <person name="Roest Crollius H."/>
            <person name="Guiguen Y."/>
        </authorList>
    </citation>
    <scope>NUCLEOTIDE SEQUENCE</scope>
    <source>
        <strain evidence="2">WJC10195</strain>
    </source>
</reference>
<evidence type="ECO:0000256" key="1">
    <source>
        <dbReference type="SAM" id="MobiDB-lite"/>
    </source>
</evidence>
<name>A0A9Q1GAR4_SYNKA</name>
<evidence type="ECO:0000313" key="2">
    <source>
        <dbReference type="EMBL" id="KAJ8380602.1"/>
    </source>
</evidence>
<feature type="region of interest" description="Disordered" evidence="1">
    <location>
        <begin position="82"/>
        <end position="102"/>
    </location>
</feature>
<dbReference type="AlphaFoldDB" id="A0A9Q1GAR4"/>
<sequence>MKRKEESNGAGGARSVSRLPGSADSVATFSTALDMPDPGEHAGCRVETHPATRLQNPAAAKENCGRKSLLIEHDACHLKLESSRTEKPHLGRLPGASLKTLR</sequence>
<proteinExistence type="predicted"/>
<keyword evidence="3" id="KW-1185">Reference proteome</keyword>
<gene>
    <name evidence="2" type="ORF">SKAU_G00013800</name>
</gene>
<comment type="caution">
    <text evidence="2">The sequence shown here is derived from an EMBL/GenBank/DDBJ whole genome shotgun (WGS) entry which is preliminary data.</text>
</comment>
<accession>A0A9Q1GAR4</accession>
<dbReference type="OrthoDB" id="10554137at2759"/>
<dbReference type="Proteomes" id="UP001152622">
    <property type="component" value="Chromosome 1"/>
</dbReference>
<feature type="region of interest" description="Disordered" evidence="1">
    <location>
        <begin position="1"/>
        <end position="23"/>
    </location>
</feature>
<protein>
    <submittedName>
        <fullName evidence="2">Uncharacterized protein</fullName>
    </submittedName>
</protein>